<evidence type="ECO:0000256" key="5">
    <source>
        <dbReference type="HAMAP-Rule" id="MF_03122"/>
    </source>
</evidence>
<evidence type="ECO:0000259" key="9">
    <source>
        <dbReference type="Pfam" id="PF12471"/>
    </source>
</evidence>
<feature type="region of interest" description="Disordered" evidence="7">
    <location>
        <begin position="784"/>
        <end position="832"/>
    </location>
</feature>
<dbReference type="Proteomes" id="UP000830671">
    <property type="component" value="Chromosome 4"/>
</dbReference>
<feature type="compositionally biased region" description="Polar residues" evidence="7">
    <location>
        <begin position="93"/>
        <end position="102"/>
    </location>
</feature>
<evidence type="ECO:0000313" key="11">
    <source>
        <dbReference type="Proteomes" id="UP000830671"/>
    </source>
</evidence>
<dbReference type="GO" id="GO:0022627">
    <property type="term" value="C:cytosolic small ribosomal subunit"/>
    <property type="evidence" value="ECO:0007669"/>
    <property type="project" value="UniProtKB-UniRule"/>
</dbReference>
<dbReference type="Pfam" id="PF01015">
    <property type="entry name" value="Ribosomal_S3Ae"/>
    <property type="match status" value="1"/>
</dbReference>
<comment type="subcellular location">
    <subcellularLocation>
        <location evidence="1 5">Cytoplasm</location>
    </subcellularLocation>
</comment>
<feature type="region of interest" description="Disordered" evidence="7">
    <location>
        <begin position="123"/>
        <end position="154"/>
    </location>
</feature>
<feature type="compositionally biased region" description="Pro residues" evidence="7">
    <location>
        <begin position="723"/>
        <end position="732"/>
    </location>
</feature>
<dbReference type="InterPro" id="IPR001593">
    <property type="entry name" value="Ribosomal_eS1"/>
</dbReference>
<dbReference type="Pfam" id="PF12471">
    <property type="entry name" value="GTP_CH_N"/>
    <property type="match status" value="1"/>
</dbReference>
<accession>A0A9Q8STT0</accession>
<dbReference type="PANTHER" id="PTHR47259:SF2">
    <property type="entry name" value="URACIL-REGULATED PROTEIN 1"/>
    <property type="match status" value="1"/>
</dbReference>
<keyword evidence="2 5" id="KW-0689">Ribosomal protein</keyword>
<dbReference type="Pfam" id="PF00925">
    <property type="entry name" value="GTP_cyclohydro2"/>
    <property type="match status" value="1"/>
</dbReference>
<evidence type="ECO:0000256" key="3">
    <source>
        <dbReference type="ARBA" id="ARBA00022990"/>
    </source>
</evidence>
<feature type="region of interest" description="Disordered" evidence="7">
    <location>
        <begin position="715"/>
        <end position="739"/>
    </location>
</feature>
<proteinExistence type="inferred from homology"/>
<dbReference type="GO" id="GO:0006412">
    <property type="term" value="P:translation"/>
    <property type="evidence" value="ECO:0007669"/>
    <property type="project" value="UniProtKB-UniRule"/>
</dbReference>
<keyword evidence="3" id="KW-0007">Acetylation</keyword>
<feature type="compositionally biased region" description="Basic and acidic residues" evidence="7">
    <location>
        <begin position="784"/>
        <end position="796"/>
    </location>
</feature>
<evidence type="ECO:0000313" key="10">
    <source>
        <dbReference type="EMBL" id="UQC82915.1"/>
    </source>
</evidence>
<dbReference type="HAMAP" id="MF_03122">
    <property type="entry name" value="Ribosomal_eS1_euk"/>
    <property type="match status" value="1"/>
</dbReference>
<gene>
    <name evidence="5" type="primary">RPS1</name>
    <name evidence="10" type="ORF">CLUP02_08405</name>
</gene>
<keyword evidence="5" id="KW-0963">Cytoplasm</keyword>
<dbReference type="SUPFAM" id="SSF142695">
    <property type="entry name" value="RibA-like"/>
    <property type="match status" value="1"/>
</dbReference>
<feature type="domain" description="GTP cyclohydrolase II" evidence="8">
    <location>
        <begin position="341"/>
        <end position="409"/>
    </location>
</feature>
<dbReference type="InterPro" id="IPR022163">
    <property type="entry name" value="GTP_CH_N"/>
</dbReference>
<reference evidence="10" key="1">
    <citation type="journal article" date="2021" name="Mol. Plant Microbe Interact.">
        <title>Complete Genome Sequence of the Plant-Pathogenic Fungus Colletotrichum lupini.</title>
        <authorList>
            <person name="Baroncelli R."/>
            <person name="Pensec F."/>
            <person name="Da Lio D."/>
            <person name="Boufleur T."/>
            <person name="Vicente I."/>
            <person name="Sarrocco S."/>
            <person name="Picot A."/>
            <person name="Baraldi E."/>
            <person name="Sukno S."/>
            <person name="Thon M."/>
            <person name="Le Floch G."/>
        </authorList>
    </citation>
    <scope>NUCLEOTIDE SEQUENCE</scope>
    <source>
        <strain evidence="10">IMI 504893</strain>
    </source>
</reference>
<dbReference type="InterPro" id="IPR032677">
    <property type="entry name" value="GTP_cyclohydro_II"/>
</dbReference>
<dbReference type="SMART" id="SM01397">
    <property type="entry name" value="Ribosomal_S3Ae"/>
    <property type="match status" value="1"/>
</dbReference>
<name>A0A9Q8STT0_9PEZI</name>
<dbReference type="InterPro" id="IPR018281">
    <property type="entry name" value="Ribosomal_eS1_CS"/>
</dbReference>
<evidence type="ECO:0000259" key="8">
    <source>
        <dbReference type="Pfam" id="PF00925"/>
    </source>
</evidence>
<dbReference type="NCBIfam" id="NF005536">
    <property type="entry name" value="PRK07198.1"/>
    <property type="match status" value="1"/>
</dbReference>
<evidence type="ECO:0000256" key="4">
    <source>
        <dbReference type="ARBA" id="ARBA00023274"/>
    </source>
</evidence>
<evidence type="ECO:0000256" key="6">
    <source>
        <dbReference type="RuleBase" id="RU000668"/>
    </source>
</evidence>
<feature type="domain" description="GTP cyclohydrolase N-terminal" evidence="9">
    <location>
        <begin position="104"/>
        <end position="300"/>
    </location>
</feature>
<comment type="similarity">
    <text evidence="5 6">Belongs to the eukaryotic ribosomal protein eS1 family.</text>
</comment>
<evidence type="ECO:0000256" key="1">
    <source>
        <dbReference type="ARBA" id="ARBA00004496"/>
    </source>
</evidence>
<keyword evidence="4 5" id="KW-0687">Ribonucleoprotein</keyword>
<feature type="compositionally biased region" description="Polar residues" evidence="7">
    <location>
        <begin position="810"/>
        <end position="832"/>
    </location>
</feature>
<protein>
    <recommendedName>
        <fullName evidence="5">Small ribosomal subunit protein eS1</fullName>
    </recommendedName>
</protein>
<dbReference type="PANTHER" id="PTHR47259">
    <property type="match status" value="1"/>
</dbReference>
<dbReference type="PROSITE" id="PS01191">
    <property type="entry name" value="RIBOSOMAL_S3AE"/>
    <property type="match status" value="1"/>
</dbReference>
<comment type="subunit">
    <text evidence="5">Component of the small ribosomal subunit. Mature ribosomes consist of a small (40S) and a large (60S) subunit. The 40S subunit contains about 33 different proteins and 1 molecule of RNA (18S). The 60S subunit contains about 49 different proteins and 3 molecules of RNA (25S, 5.8S and 5S).</text>
</comment>
<dbReference type="Gene3D" id="3.40.50.10990">
    <property type="entry name" value="GTP cyclohydrolase II"/>
    <property type="match status" value="1"/>
</dbReference>
<dbReference type="EMBL" id="CP019476">
    <property type="protein sequence ID" value="UQC82915.1"/>
    <property type="molecule type" value="Genomic_DNA"/>
</dbReference>
<evidence type="ECO:0000256" key="2">
    <source>
        <dbReference type="ARBA" id="ARBA00022980"/>
    </source>
</evidence>
<feature type="region of interest" description="Disordered" evidence="7">
    <location>
        <begin position="45"/>
        <end position="102"/>
    </location>
</feature>
<comment type="caution">
    <text evidence="5">Lacks conserved residue(s) required for the propagation of feature annotation.</text>
</comment>
<organism evidence="10 11">
    <name type="scientific">Colletotrichum lupini</name>
    <dbReference type="NCBI Taxonomy" id="145971"/>
    <lineage>
        <taxon>Eukaryota</taxon>
        <taxon>Fungi</taxon>
        <taxon>Dikarya</taxon>
        <taxon>Ascomycota</taxon>
        <taxon>Pezizomycotina</taxon>
        <taxon>Sordariomycetes</taxon>
        <taxon>Hypocreomycetidae</taxon>
        <taxon>Glomerellales</taxon>
        <taxon>Glomerellaceae</taxon>
        <taxon>Colletotrichum</taxon>
        <taxon>Colletotrichum acutatum species complex</taxon>
    </lineage>
</organism>
<sequence>MSHPTVDDGSLAEVINSLKSIQQTQSDLVAAVDLLNQRYQQLPVGSDAATLDPNPSLSEIPERSRTPEPSDAVGESAKSSSSDLTLQAPALPSSPSQRSGLTSRIILTTYPKQIGINPLPMNWGESDPHRRGPVVVSRSSTTIGRRNGPCRRSPSDGGSYSIYYALAVASKQLNLEHRPDFTNTEPAAKIGPFPQWGDPKKIVAMDPWGHLSPWLFKDTIEKHNVDIRPTIAITKAHMKLPELEESVKSGRLVPDGKVCLNELGELAVTKFAVEPVWYLPGVAERFGIDEGALRRSLFEHTGGSYPELITRNDIKVFLPPIGGLTVYCFGDPAKMSDESVRLALRIHDECNGSDVFGSDICTCRPYLIFGIEEAVKEAQNGGSGVVIYFRKEGRALGEVTKVSNAELHAGDRGCTFHDRLLTDHEVVYNARKRGEDRASDYFKRTENIAGVKDMRFQALMPDILHWLGIRKIDRMLSMSKSVAPPHPRYHDANVNHNSMKHDAIVGQGIPIHERVELPEEWIPADSRVEIDAKITAGYFTAGKRMTEEELRALLQRWHSLVGGASKGSIANFSSYTSRCSVGLCMEHLHHCRQHLGPVDGSQTDATLVVRNQPRAQAARVYQCPEATIGRDGRTTRLRRNQAGVWIGPTLSHVLDRSGNVIAMGGLDWVRLSGTSWEMVNEAVGNPTMAAGTHSWEPVPHQAPAMWSNDGTLVLSAENRRPGSPVPKEPTFPPSSRSNHGSLPSQSCCILANSIAAVPLSVSPRLVPGYLFNAMATVSRDLRDTDGVRRREASPRPDRRRRPRLLRASATEPTITTTSNASRGAISSPQSSQRATELLSRVAVCSGHAPEYSPTSVAAPHMASLSAEDMTIPTTNRVQGHREHLSYSNGYFSFPNFDAWDGERRSDDKEEDRQGVDFGSESFEELRIFTLRDAKAAFVNLGKAGDPFTDHHNVEAQGITPTSPCPKGGAKFQQFVPVRPSILTRGPEYCDDMSLAKKWNSWGWLQRQRILITVLLADEVHEVLALAWSGQGHAHHTFSHLEFYHQRNHHPSKPFNYSTFIRQTINSRPKWLWETANQFFPRRNKRLSKGKKGLKKKTVDPFSRKDWYQIKAPAPFNVRDVGKTLVNRTTGLKNANDALKGRILEVSLADLQKDEDHAFRKVKLRVDEVQGKNCLTNFHGLDFTSDKLRSLVRKWQTLIEANVTVKTTDDYLLRLFAIAFTKRRPNQIKKTTYAASSQIRAIRRKMTEIIQREASTCTLTQLTSKLIPEVIGREIEKSTQGIYPLQNVHIRKVKLLKQPKFDLGALMGLHGESGTDDQGQKVEREFKERVLEEV</sequence>
<keyword evidence="11" id="KW-1185">Reference proteome</keyword>
<evidence type="ECO:0000256" key="7">
    <source>
        <dbReference type="SAM" id="MobiDB-lite"/>
    </source>
</evidence>
<dbReference type="InterPro" id="IPR036144">
    <property type="entry name" value="RibA-like_sf"/>
</dbReference>
<dbReference type="InterPro" id="IPR027500">
    <property type="entry name" value="Ribosomal_eS1_euk"/>
</dbReference>
<dbReference type="GO" id="GO:0003735">
    <property type="term" value="F:structural constituent of ribosome"/>
    <property type="evidence" value="ECO:0007669"/>
    <property type="project" value="UniProtKB-UniRule"/>
</dbReference>